<reference evidence="1 2" key="1">
    <citation type="journal article" date="2021" name="Hortic Res">
        <title>High-quality reference genome and annotation aids understanding of berry development for evergreen blueberry (Vaccinium darrowii).</title>
        <authorList>
            <person name="Yu J."/>
            <person name="Hulse-Kemp A.M."/>
            <person name="Babiker E."/>
            <person name="Staton M."/>
        </authorList>
    </citation>
    <scope>NUCLEOTIDE SEQUENCE [LARGE SCALE GENOMIC DNA]</scope>
    <source>
        <strain evidence="2">cv. NJ 8807/NJ 8810</strain>
        <tissue evidence="1">Young leaf</tissue>
    </source>
</reference>
<proteinExistence type="predicted"/>
<accession>A0ACB7X053</accession>
<comment type="caution">
    <text evidence="1">The sequence shown here is derived from an EMBL/GenBank/DDBJ whole genome shotgun (WGS) entry which is preliminary data.</text>
</comment>
<evidence type="ECO:0000313" key="1">
    <source>
        <dbReference type="EMBL" id="KAH7834066.1"/>
    </source>
</evidence>
<keyword evidence="2" id="KW-1185">Reference proteome</keyword>
<sequence length="67" mass="7704">MVSFGSQNPNNAEALCSNLGMNNQVFKAAQEAVQKSEEFDTRWFWFALNVFMLHVETESVVFVISWQ</sequence>
<protein>
    <submittedName>
        <fullName evidence="1">Uncharacterized protein</fullName>
    </submittedName>
</protein>
<dbReference type="EMBL" id="CM037152">
    <property type="protein sequence ID" value="KAH7834066.1"/>
    <property type="molecule type" value="Genomic_DNA"/>
</dbReference>
<gene>
    <name evidence="1" type="ORF">Vadar_012427</name>
</gene>
<name>A0ACB7X053_9ERIC</name>
<dbReference type="Proteomes" id="UP000828048">
    <property type="component" value="Chromosome 2"/>
</dbReference>
<evidence type="ECO:0000313" key="2">
    <source>
        <dbReference type="Proteomes" id="UP000828048"/>
    </source>
</evidence>
<organism evidence="1 2">
    <name type="scientific">Vaccinium darrowii</name>
    <dbReference type="NCBI Taxonomy" id="229202"/>
    <lineage>
        <taxon>Eukaryota</taxon>
        <taxon>Viridiplantae</taxon>
        <taxon>Streptophyta</taxon>
        <taxon>Embryophyta</taxon>
        <taxon>Tracheophyta</taxon>
        <taxon>Spermatophyta</taxon>
        <taxon>Magnoliopsida</taxon>
        <taxon>eudicotyledons</taxon>
        <taxon>Gunneridae</taxon>
        <taxon>Pentapetalae</taxon>
        <taxon>asterids</taxon>
        <taxon>Ericales</taxon>
        <taxon>Ericaceae</taxon>
        <taxon>Vaccinioideae</taxon>
        <taxon>Vaccinieae</taxon>
        <taxon>Vaccinium</taxon>
    </lineage>
</organism>